<keyword evidence="1" id="KW-0732">Signal</keyword>
<proteinExistence type="predicted"/>
<dbReference type="EMBL" id="JAJUBB010000001">
    <property type="protein sequence ID" value="MDD1780063.1"/>
    <property type="molecule type" value="Genomic_DNA"/>
</dbReference>
<reference evidence="2" key="1">
    <citation type="submission" date="2021-12" db="EMBL/GenBank/DDBJ databases">
        <title>Enterovibrio ZSDZ35 sp. nov. and Enterovibrio ZSDZ42 sp. nov., isolated from coastal seawater in Qingdao.</title>
        <authorList>
            <person name="Zhang P."/>
        </authorList>
    </citation>
    <scope>NUCLEOTIDE SEQUENCE</scope>
    <source>
        <strain evidence="2">ZSDZ35</strain>
    </source>
</reference>
<organism evidence="2 3">
    <name type="scientific">Enterovibrio qingdaonensis</name>
    <dbReference type="NCBI Taxonomy" id="2899818"/>
    <lineage>
        <taxon>Bacteria</taxon>
        <taxon>Pseudomonadati</taxon>
        <taxon>Pseudomonadota</taxon>
        <taxon>Gammaproteobacteria</taxon>
        <taxon>Vibrionales</taxon>
        <taxon>Vibrionaceae</taxon>
        <taxon>Enterovibrio</taxon>
    </lineage>
</organism>
<keyword evidence="3" id="KW-1185">Reference proteome</keyword>
<evidence type="ECO:0000256" key="1">
    <source>
        <dbReference type="SAM" id="SignalP"/>
    </source>
</evidence>
<name>A0ABT5QH78_9GAMM</name>
<feature type="signal peptide" evidence="1">
    <location>
        <begin position="1"/>
        <end position="21"/>
    </location>
</feature>
<sequence length="106" mass="11385">MKNFMSTLIATVFCAPSFAVSVESNIELNITSVEQGFWVSVSQLGTPVEGVKLSLANEQGSYTTPENGVVFIPTDSVSTRSGRLSATFEDGTELSKRVMLLSDDKS</sequence>
<evidence type="ECO:0000313" key="2">
    <source>
        <dbReference type="EMBL" id="MDD1780063.1"/>
    </source>
</evidence>
<protein>
    <submittedName>
        <fullName evidence="2">Uncharacterized protein</fullName>
    </submittedName>
</protein>
<comment type="caution">
    <text evidence="2">The sequence shown here is derived from an EMBL/GenBank/DDBJ whole genome shotgun (WGS) entry which is preliminary data.</text>
</comment>
<evidence type="ECO:0000313" key="3">
    <source>
        <dbReference type="Proteomes" id="UP001149821"/>
    </source>
</evidence>
<dbReference type="Proteomes" id="UP001149821">
    <property type="component" value="Unassembled WGS sequence"/>
</dbReference>
<feature type="chain" id="PRO_5045725408" evidence="1">
    <location>
        <begin position="22"/>
        <end position="106"/>
    </location>
</feature>
<gene>
    <name evidence="2" type="ORF">LRP49_02520</name>
</gene>
<dbReference type="RefSeq" id="WP_274139972.1">
    <property type="nucleotide sequence ID" value="NZ_JAJUBB010000001.1"/>
</dbReference>
<accession>A0ABT5QH78</accession>